<organism evidence="2 3">
    <name type="scientific">Trichogramma kaykai</name>
    <dbReference type="NCBI Taxonomy" id="54128"/>
    <lineage>
        <taxon>Eukaryota</taxon>
        <taxon>Metazoa</taxon>
        <taxon>Ecdysozoa</taxon>
        <taxon>Arthropoda</taxon>
        <taxon>Hexapoda</taxon>
        <taxon>Insecta</taxon>
        <taxon>Pterygota</taxon>
        <taxon>Neoptera</taxon>
        <taxon>Endopterygota</taxon>
        <taxon>Hymenoptera</taxon>
        <taxon>Apocrita</taxon>
        <taxon>Proctotrupomorpha</taxon>
        <taxon>Chalcidoidea</taxon>
        <taxon>Trichogrammatidae</taxon>
        <taxon>Trichogramma</taxon>
    </lineage>
</organism>
<feature type="transmembrane region" description="Helical" evidence="1">
    <location>
        <begin position="39"/>
        <end position="60"/>
    </location>
</feature>
<keyword evidence="1" id="KW-0812">Transmembrane</keyword>
<evidence type="ECO:0000313" key="2">
    <source>
        <dbReference type="EMBL" id="KAL3386871.1"/>
    </source>
</evidence>
<keyword evidence="1" id="KW-0472">Membrane</keyword>
<protein>
    <submittedName>
        <fullName evidence="2">Uncharacterized protein</fullName>
    </submittedName>
</protein>
<evidence type="ECO:0000313" key="3">
    <source>
        <dbReference type="Proteomes" id="UP001627154"/>
    </source>
</evidence>
<dbReference type="EMBL" id="JBJJXI010000143">
    <property type="protein sequence ID" value="KAL3386871.1"/>
    <property type="molecule type" value="Genomic_DNA"/>
</dbReference>
<evidence type="ECO:0000256" key="1">
    <source>
        <dbReference type="SAM" id="Phobius"/>
    </source>
</evidence>
<dbReference type="PANTHER" id="PTHR28474">
    <property type="entry name" value="TRANSMEMBRANE PROTEIN 72"/>
    <property type="match status" value="1"/>
</dbReference>
<keyword evidence="1" id="KW-1133">Transmembrane helix</keyword>
<comment type="caution">
    <text evidence="2">The sequence shown here is derived from an EMBL/GenBank/DDBJ whole genome shotgun (WGS) entry which is preliminary data.</text>
</comment>
<dbReference type="AlphaFoldDB" id="A0ABD2W1Y3"/>
<dbReference type="PANTHER" id="PTHR28474:SF1">
    <property type="entry name" value="TRANSMEMBRANE PROTEIN 72"/>
    <property type="match status" value="1"/>
</dbReference>
<dbReference type="Pfam" id="PF16054">
    <property type="entry name" value="TMEM72"/>
    <property type="match status" value="1"/>
</dbReference>
<name>A0ABD2W1Y3_9HYME</name>
<dbReference type="InterPro" id="IPR032055">
    <property type="entry name" value="TMEM72"/>
</dbReference>
<reference evidence="2 3" key="1">
    <citation type="journal article" date="2024" name="bioRxiv">
        <title>A reference genome for Trichogramma kaykai: A tiny desert-dwelling parasitoid wasp with competing sex-ratio distorters.</title>
        <authorList>
            <person name="Culotta J."/>
            <person name="Lindsey A.R."/>
        </authorList>
    </citation>
    <scope>NUCLEOTIDE SEQUENCE [LARGE SCALE GENOMIC DNA]</scope>
    <source>
        <strain evidence="2 3">KSX58</strain>
    </source>
</reference>
<gene>
    <name evidence="2" type="ORF">TKK_017794</name>
</gene>
<feature type="transmembrane region" description="Helical" evidence="1">
    <location>
        <begin position="7"/>
        <end position="27"/>
    </location>
</feature>
<accession>A0ABD2W1Y3</accession>
<proteinExistence type="predicted"/>
<dbReference type="Proteomes" id="UP001627154">
    <property type="component" value="Unassembled WGS sequence"/>
</dbReference>
<feature type="transmembrane region" description="Helical" evidence="1">
    <location>
        <begin position="89"/>
        <end position="109"/>
    </location>
</feature>
<sequence length="179" mass="20274">MLVEKKCLLLSRIIGIFTAVVTCIVGLDCALNGHELSLYIFVSSFIIFFFETEWMIDFYIRDSSRSTESIGVRCWSVIYSATSGWKKGLFYLPLACILAWISYNTWLYYSNALLLLSLTIMHSATHNTPNSAVQVSLTHSVNQNLLNTTSDCHNHFEEVLIIDDCVGSRRGFGECHEII</sequence>
<keyword evidence="3" id="KW-1185">Reference proteome</keyword>